<accession>A0ABU1S020</accession>
<proteinExistence type="predicted"/>
<dbReference type="EMBL" id="JAVDTX010000002">
    <property type="protein sequence ID" value="MDR6844372.1"/>
    <property type="molecule type" value="Genomic_DNA"/>
</dbReference>
<name>A0ABU1S020_9FLAO</name>
<evidence type="ECO:0000313" key="1">
    <source>
        <dbReference type="EMBL" id="MDR6844372.1"/>
    </source>
</evidence>
<protein>
    <recommendedName>
        <fullName evidence="3">Aminopeptidase</fullName>
    </recommendedName>
</protein>
<keyword evidence="2" id="KW-1185">Reference proteome</keyword>
<reference evidence="1 2" key="1">
    <citation type="submission" date="2023-07" db="EMBL/GenBank/DDBJ databases">
        <title>Sorghum-associated microbial communities from plants grown in Nebraska, USA.</title>
        <authorList>
            <person name="Schachtman D."/>
        </authorList>
    </citation>
    <scope>NUCLEOTIDE SEQUENCE [LARGE SCALE GENOMIC DNA]</scope>
    <source>
        <strain evidence="1 2">BE124</strain>
    </source>
</reference>
<organism evidence="1 2">
    <name type="scientific">Flavobacterium granuli</name>
    <dbReference type="NCBI Taxonomy" id="280093"/>
    <lineage>
        <taxon>Bacteria</taxon>
        <taxon>Pseudomonadati</taxon>
        <taxon>Bacteroidota</taxon>
        <taxon>Flavobacteriia</taxon>
        <taxon>Flavobacteriales</taxon>
        <taxon>Flavobacteriaceae</taxon>
        <taxon>Flavobacterium</taxon>
    </lineage>
</organism>
<evidence type="ECO:0008006" key="3">
    <source>
        <dbReference type="Google" id="ProtNLM"/>
    </source>
</evidence>
<dbReference type="InterPro" id="IPR027268">
    <property type="entry name" value="Peptidase_M4/M1_CTD_sf"/>
</dbReference>
<dbReference type="Proteomes" id="UP001261871">
    <property type="component" value="Unassembled WGS sequence"/>
</dbReference>
<evidence type="ECO:0000313" key="2">
    <source>
        <dbReference type="Proteomes" id="UP001261871"/>
    </source>
</evidence>
<comment type="caution">
    <text evidence="1">The sequence shown here is derived from an EMBL/GenBank/DDBJ whole genome shotgun (WGS) entry which is preliminary data.</text>
</comment>
<sequence>MKTHGKIILFIIVLLVFHKQYAQHHSKIAVAVDMNANILTIDQEITFYNQTNDTLTSIVLNDWNNAFSDRNSPLGKRFSDEFYNKFHMAQAEERGGTINLIIEDKDKNVFTWERTQKNPDYIEVILHRILAPGQKVKLHLTYVSKIPSNKFTKYGHFEKNGMHPKNWFLTPARYENQQFIKYSNENLDDIANGISDFDIDLKIPSKSVVTSDLAVTNLVQTEKETHVNLSGQNRTDFELIIENESSYRSYKIGDLEVMTNISSARFDDSLKAAIIKRVVDFSGTNIGQYPFRKIVVSEEDYEKNPFYGLNQLPKFMRPFHSDFIFEIKFLKTYLNNFLKNSLLLDSRKDNWIYDGIQIFTMMNYIDHYHPESKMMGSASKYFLFRGFKMAQIDFNEQYSYYYMLMARKNLDQPLNAPKNTLIKYNVQIANKYKAGLSLHYLDDYLGNDLVLSGIQQFHKLNKDGQTDRDDFENILKSKASKNIDWFFKYIIDSRKPIDYKFGDFSKTQESITFSVKKKGVPLVPMPIFGIKDKQIVFKKWLETNEIDTTLTFERKSIDKLVLNYNNEVPEFNLRNNWKSLNTVSLNRPLKMTFFQDFEDPHRSQLFYVPTLFFNKYDGFAPGISFYNYSFFDKPFMFSLNPMYSINTKSIIGSYSLIFNKYLRETRLYNMRYSLNGSYYHYASDAAYLKLYPSLSLYFREPSYRDNRKQALFLKYNIIYKEPSATVIDSTDNYSILSLKYSNIKTEITSHVKFLTDVQLSGYFGKVSAEIEYRKLFNDNRYFNVRGFAGTFLYNTNNTENYNFGVARVNDYMFEYSVYARSDTTGILSQQYVMAQGAFKSFVNPSQSNQWLATTNLSYSLLWNWVDAYADFGFIKNKGIQGEFVYDSGIRLNLVQDYFELFFPVYSSNGFEVTQKNYDEKIRFIFVFNPKSLINLFTRKWF</sequence>
<dbReference type="Gene3D" id="1.10.390.10">
    <property type="entry name" value="Neutral Protease Domain 2"/>
    <property type="match status" value="1"/>
</dbReference>
<dbReference type="RefSeq" id="WP_310004679.1">
    <property type="nucleotide sequence ID" value="NZ_JAVDTX010000002.1"/>
</dbReference>
<gene>
    <name evidence="1" type="ORF">J2W95_001063</name>
</gene>